<dbReference type="Gene3D" id="3.40.50.1820">
    <property type="entry name" value="alpha/beta hydrolase"/>
    <property type="match status" value="1"/>
</dbReference>
<keyword evidence="2" id="KW-0378">Hydrolase</keyword>
<dbReference type="InterPro" id="IPR029058">
    <property type="entry name" value="AB_hydrolase_fold"/>
</dbReference>
<sequence>MLLCPPLGQDMIRSHRVYRQLADALALQGVAALRFDYFGTGDSAGASDACDWTRCVADTVAAAAELRARSGCSRVIGFGARLGGAIALEAAAAGRLAELLLWDPLLDGHESVTRLDAAQEALRADPMRFPAPRSREDAADQWLGFPVGADLRRQLDGWRATPATIPVRVFASQPAATQADWPAQLGAGSAVVALSSTASWDVLDRLEHAILAPDLIRAVGDHLRAAA</sequence>
<dbReference type="GO" id="GO:0004177">
    <property type="term" value="F:aminopeptidase activity"/>
    <property type="evidence" value="ECO:0007669"/>
    <property type="project" value="UniProtKB-KW"/>
</dbReference>
<protein>
    <submittedName>
        <fullName evidence="2">Serine aminopeptidase domain-containing protein</fullName>
    </submittedName>
</protein>
<gene>
    <name evidence="2" type="ORF">ACFYG5_18185</name>
</gene>
<dbReference type="SUPFAM" id="SSF53474">
    <property type="entry name" value="alpha/beta-Hydrolases"/>
    <property type="match status" value="1"/>
</dbReference>
<evidence type="ECO:0000313" key="2">
    <source>
        <dbReference type="EMBL" id="XIA18458.1"/>
    </source>
</evidence>
<dbReference type="AlphaFoldDB" id="A0AB74UUW9"/>
<organism evidence="2">
    <name type="scientific">Rhodanobacter sp. FW102-FHT14D07</name>
    <dbReference type="NCBI Taxonomy" id="3351462"/>
    <lineage>
        <taxon>Bacteria</taxon>
        <taxon>Pseudomonadati</taxon>
        <taxon>Pseudomonadota</taxon>
        <taxon>Gammaproteobacteria</taxon>
        <taxon>Lysobacterales</taxon>
        <taxon>Rhodanobacteraceae</taxon>
        <taxon>Rhodanobacter</taxon>
    </lineage>
</organism>
<dbReference type="EMBL" id="CP170721">
    <property type="protein sequence ID" value="XIA18458.1"/>
    <property type="molecule type" value="Genomic_DNA"/>
</dbReference>
<evidence type="ECO:0000259" key="1">
    <source>
        <dbReference type="Pfam" id="PF12146"/>
    </source>
</evidence>
<accession>A0AB74UUW9</accession>
<dbReference type="Pfam" id="PF12146">
    <property type="entry name" value="Hydrolase_4"/>
    <property type="match status" value="1"/>
</dbReference>
<reference evidence="2" key="1">
    <citation type="submission" date="2024-10" db="EMBL/GenBank/DDBJ databases">
        <authorList>
            <person name="Lesea H.P."/>
            <person name="Kuehl J.V."/>
            <person name="Chandonia J.-M."/>
        </authorList>
    </citation>
    <scope>NUCLEOTIDE SEQUENCE</scope>
    <source>
        <strain evidence="2">FW102-FHT14D07</strain>
    </source>
</reference>
<proteinExistence type="predicted"/>
<feature type="domain" description="Serine aminopeptidase S33" evidence="1">
    <location>
        <begin position="14"/>
        <end position="111"/>
    </location>
</feature>
<name>A0AB74UUW9_9GAMM</name>
<keyword evidence="2" id="KW-0645">Protease</keyword>
<dbReference type="InterPro" id="IPR022742">
    <property type="entry name" value="Hydrolase_4"/>
</dbReference>
<dbReference type="RefSeq" id="WP_395120358.1">
    <property type="nucleotide sequence ID" value="NZ_CP170721.1"/>
</dbReference>
<keyword evidence="2" id="KW-0031">Aminopeptidase</keyword>